<evidence type="ECO:0000313" key="4">
    <source>
        <dbReference type="EMBL" id="KAL3326144.1"/>
    </source>
</evidence>
<dbReference type="EC" id="3.1.2.4" evidence="2"/>
<dbReference type="InterPro" id="IPR045004">
    <property type="entry name" value="ECH_dom"/>
</dbReference>
<comment type="pathway">
    <text evidence="2">Amino-acid degradation; L-valine degradation.</text>
</comment>
<evidence type="ECO:0000313" key="5">
    <source>
        <dbReference type="Proteomes" id="UP001627284"/>
    </source>
</evidence>
<proteinExistence type="inferred from homology"/>
<dbReference type="PANTHER" id="PTHR43176:SF4">
    <property type="entry name" value="3-HYDROXYISOBUTYRYL-COA HYDROLASE-LIKE PROTEIN 1, MITOCHONDRIAL"/>
    <property type="match status" value="1"/>
</dbReference>
<dbReference type="InterPro" id="IPR029045">
    <property type="entry name" value="ClpP/crotonase-like_dom_sf"/>
</dbReference>
<gene>
    <name evidence="4" type="ORF">AABB24_037045</name>
</gene>
<evidence type="ECO:0000256" key="1">
    <source>
        <dbReference type="ARBA" id="ARBA00022801"/>
    </source>
</evidence>
<evidence type="ECO:0000259" key="3">
    <source>
        <dbReference type="Pfam" id="PF16113"/>
    </source>
</evidence>
<dbReference type="SUPFAM" id="SSF52096">
    <property type="entry name" value="ClpP/crotonase"/>
    <property type="match status" value="1"/>
</dbReference>
<dbReference type="Proteomes" id="UP001627284">
    <property type="component" value="Unassembled WGS sequence"/>
</dbReference>
<dbReference type="Pfam" id="PF16113">
    <property type="entry name" value="ECH_2"/>
    <property type="match status" value="1"/>
</dbReference>
<reference evidence="4 5" key="1">
    <citation type="submission" date="2024-05" db="EMBL/GenBank/DDBJ databases">
        <title>De novo assembly of an allotetraploid wild potato.</title>
        <authorList>
            <person name="Hosaka A.J."/>
        </authorList>
    </citation>
    <scope>NUCLEOTIDE SEQUENCE [LARGE SCALE GENOMIC DNA]</scope>
    <source>
        <tissue evidence="4">Young leaves</tissue>
    </source>
</reference>
<name>A0ABD2R2Y3_9SOLN</name>
<evidence type="ECO:0000256" key="2">
    <source>
        <dbReference type="RuleBase" id="RU369070"/>
    </source>
</evidence>
<dbReference type="Gene3D" id="3.90.226.10">
    <property type="entry name" value="2-enoyl-CoA Hydratase, Chain A, domain 1"/>
    <property type="match status" value="1"/>
</dbReference>
<dbReference type="GO" id="GO:0003860">
    <property type="term" value="F:3-hydroxyisobutyryl-CoA hydrolase activity"/>
    <property type="evidence" value="ECO:0007669"/>
    <property type="project" value="UniProtKB-UniRule"/>
</dbReference>
<dbReference type="InterPro" id="IPR032259">
    <property type="entry name" value="HIBYL-CoA-H"/>
</dbReference>
<keyword evidence="5" id="KW-1185">Reference proteome</keyword>
<comment type="similarity">
    <text evidence="2">Belongs to the enoyl-CoA hydratase/isomerase family.</text>
</comment>
<sequence>MGSQWVVELQFLSPGHSVLRLKGLEVLFLVGFNTNFPGLTFGLLHSNQSSQVFANPETLIGFHPDAGASFYLSNLPGYLGEYLALTGDKLSGAEMMSCGLATHYSLSERLPLIEEQLGKLMMDDPSVIGNCLAKFEDVGHLDQMSVFQRIEILHKCFSNETVEEIIDSLVRM</sequence>
<comment type="function">
    <text evidence="2">Hydrolyzes 3-hydroxyisobutyryl-CoA (HIBYL-CoA), a saline catabolite. Has high activity toward isobutyryl-CoA. Could be an isobutyryl-CoA dehydrogenase that functions in valine catabolism.</text>
</comment>
<comment type="catalytic activity">
    <reaction evidence="2">
        <text>3-hydroxy-2-methylpropanoyl-CoA + H2O = 3-hydroxy-2-methylpropanoate + CoA + H(+)</text>
        <dbReference type="Rhea" id="RHEA:20888"/>
        <dbReference type="ChEBI" id="CHEBI:11805"/>
        <dbReference type="ChEBI" id="CHEBI:15377"/>
        <dbReference type="ChEBI" id="CHEBI:15378"/>
        <dbReference type="ChEBI" id="CHEBI:57287"/>
        <dbReference type="ChEBI" id="CHEBI:57340"/>
        <dbReference type="EC" id="3.1.2.4"/>
    </reaction>
</comment>
<dbReference type="GO" id="GO:0006574">
    <property type="term" value="P:L-valine catabolic process"/>
    <property type="evidence" value="ECO:0007669"/>
    <property type="project" value="UniProtKB-UniRule"/>
</dbReference>
<comment type="caution">
    <text evidence="4">The sequence shown here is derived from an EMBL/GenBank/DDBJ whole genome shotgun (WGS) entry which is preliminary data.</text>
</comment>
<dbReference type="AlphaFoldDB" id="A0ABD2R2Y3"/>
<dbReference type="PANTHER" id="PTHR43176">
    <property type="entry name" value="3-HYDROXYISOBUTYRYL-COA HYDROLASE-RELATED"/>
    <property type="match status" value="1"/>
</dbReference>
<keyword evidence="1 2" id="KW-0378">Hydrolase</keyword>
<feature type="domain" description="Enoyl-CoA hydratase/isomerase" evidence="3">
    <location>
        <begin position="51"/>
        <end position="169"/>
    </location>
</feature>
<protein>
    <recommendedName>
        <fullName evidence="2">3-hydroxyisobutyryl-CoA hydrolase</fullName>
        <shortName evidence="2">HIB-CoA hydrolase</shortName>
        <shortName evidence="2">HIBYL-CoA-H</shortName>
        <ecNumber evidence="2">3.1.2.4</ecNumber>
    </recommendedName>
    <alternativeName>
        <fullName evidence="2">3-hydroxyisobutyryl-coenzyme A hydrolase</fullName>
    </alternativeName>
</protein>
<accession>A0ABD2R2Y3</accession>
<dbReference type="EMBL" id="JBJKTR010000022">
    <property type="protein sequence ID" value="KAL3326144.1"/>
    <property type="molecule type" value="Genomic_DNA"/>
</dbReference>
<organism evidence="4 5">
    <name type="scientific">Solanum stoloniferum</name>
    <dbReference type="NCBI Taxonomy" id="62892"/>
    <lineage>
        <taxon>Eukaryota</taxon>
        <taxon>Viridiplantae</taxon>
        <taxon>Streptophyta</taxon>
        <taxon>Embryophyta</taxon>
        <taxon>Tracheophyta</taxon>
        <taxon>Spermatophyta</taxon>
        <taxon>Magnoliopsida</taxon>
        <taxon>eudicotyledons</taxon>
        <taxon>Gunneridae</taxon>
        <taxon>Pentapetalae</taxon>
        <taxon>asterids</taxon>
        <taxon>lamiids</taxon>
        <taxon>Solanales</taxon>
        <taxon>Solanaceae</taxon>
        <taxon>Solanoideae</taxon>
        <taxon>Solaneae</taxon>
        <taxon>Solanum</taxon>
    </lineage>
</organism>